<comment type="similarity">
    <text evidence="1">Belongs to the NAD(P)H dehydrogenase (quinone) family.</text>
</comment>
<evidence type="ECO:0000256" key="2">
    <source>
        <dbReference type="ARBA" id="ARBA00023002"/>
    </source>
</evidence>
<dbReference type="Gene3D" id="3.40.50.360">
    <property type="match status" value="1"/>
</dbReference>
<dbReference type="RefSeq" id="WP_147235971.1">
    <property type="nucleotide sequence ID" value="NZ_JAZHFZ010000005.1"/>
</dbReference>
<reference evidence="5" key="2">
    <citation type="submission" date="2019-08" db="EMBL/GenBank/DDBJ databases">
        <authorList>
            <person name="Im W.-T."/>
        </authorList>
    </citation>
    <scope>NUCLEOTIDE SEQUENCE</scope>
    <source>
        <strain evidence="5">NF 2-5-3</strain>
    </source>
</reference>
<keyword evidence="2 4" id="KW-0560">Oxidoreductase</keyword>
<protein>
    <submittedName>
        <fullName evidence="5">NAD(P)H-dependent oxidoreductase</fullName>
        <ecNumber evidence="4">1.-.-.-</ecNumber>
    </submittedName>
</protein>
<dbReference type="Proteomes" id="UP000321776">
    <property type="component" value="Unassembled WGS sequence"/>
</dbReference>
<evidence type="ECO:0000313" key="7">
    <source>
        <dbReference type="Proteomes" id="UP001481677"/>
    </source>
</evidence>
<keyword evidence="7" id="KW-1185">Reference proteome</keyword>
<sequence length="241" mass="27383">MAKIHVVHAHPEPRSFCTAMAHEARRVLESRGDDVSFSDLYALDFDPVVRASEFAERANSDYLVYALEQRHALERNTLAPEVRREVDALLASDTLMLVFPLYWFSVPALIKGWIDRCFLSGALYGGKRIYGRGGMAGKRAVIGVTLGGREHMFGPQAIHGELAGGMLRHLLQGTLGYVGYQVVEPFFAWHIPYCSDTQRADTLTRWRDFVDRLDEQPGMPMPRLEQYDDVFLPRRDHIGFK</sequence>
<feature type="domain" description="Flavodoxin-like fold" evidence="3">
    <location>
        <begin position="3"/>
        <end position="207"/>
    </location>
</feature>
<evidence type="ECO:0000313" key="6">
    <source>
        <dbReference type="Proteomes" id="UP000321776"/>
    </source>
</evidence>
<accession>A0A5C6VE77</accession>
<organism evidence="5 6">
    <name type="scientific">Paraburkholderia azotifigens</name>
    <dbReference type="NCBI Taxonomy" id="2057004"/>
    <lineage>
        <taxon>Bacteria</taxon>
        <taxon>Pseudomonadati</taxon>
        <taxon>Pseudomonadota</taxon>
        <taxon>Betaproteobacteria</taxon>
        <taxon>Burkholderiales</taxon>
        <taxon>Burkholderiaceae</taxon>
        <taxon>Paraburkholderia</taxon>
    </lineage>
</organism>
<dbReference type="Proteomes" id="UP001481677">
    <property type="component" value="Unassembled WGS sequence"/>
</dbReference>
<gene>
    <name evidence="5" type="ORF">FRZ40_25380</name>
    <name evidence="4" type="ORF">V4C56_13395</name>
</gene>
<evidence type="ECO:0000259" key="3">
    <source>
        <dbReference type="Pfam" id="PF02525"/>
    </source>
</evidence>
<dbReference type="InterPro" id="IPR003680">
    <property type="entry name" value="Flavodoxin_fold"/>
</dbReference>
<evidence type="ECO:0000256" key="1">
    <source>
        <dbReference type="ARBA" id="ARBA00006252"/>
    </source>
</evidence>
<evidence type="ECO:0000313" key="4">
    <source>
        <dbReference type="EMBL" id="MEM5340609.1"/>
    </source>
</evidence>
<dbReference type="GO" id="GO:0005829">
    <property type="term" value="C:cytosol"/>
    <property type="evidence" value="ECO:0007669"/>
    <property type="project" value="TreeGrafter"/>
</dbReference>
<dbReference type="GO" id="GO:0003955">
    <property type="term" value="F:NAD(P)H dehydrogenase (quinone) activity"/>
    <property type="evidence" value="ECO:0007669"/>
    <property type="project" value="TreeGrafter"/>
</dbReference>
<dbReference type="PANTHER" id="PTHR10204:SF34">
    <property type="entry name" value="NAD(P)H DEHYDROGENASE [QUINONE] 1 ISOFORM 1"/>
    <property type="match status" value="1"/>
</dbReference>
<dbReference type="AlphaFoldDB" id="A0A5C6VE77"/>
<dbReference type="EMBL" id="VOQS01000003">
    <property type="protein sequence ID" value="TXC83702.1"/>
    <property type="molecule type" value="Genomic_DNA"/>
</dbReference>
<dbReference type="Pfam" id="PF02525">
    <property type="entry name" value="Flavodoxin_2"/>
    <property type="match status" value="1"/>
</dbReference>
<dbReference type="EC" id="1.-.-.-" evidence="4"/>
<proteinExistence type="inferred from homology"/>
<comment type="caution">
    <text evidence="5">The sequence shown here is derived from an EMBL/GenBank/DDBJ whole genome shotgun (WGS) entry which is preliminary data.</text>
</comment>
<dbReference type="InterPro" id="IPR051545">
    <property type="entry name" value="NAD(P)H_dehydrogenase_qn"/>
</dbReference>
<dbReference type="SUPFAM" id="SSF52218">
    <property type="entry name" value="Flavoproteins"/>
    <property type="match status" value="1"/>
</dbReference>
<evidence type="ECO:0000313" key="5">
    <source>
        <dbReference type="EMBL" id="TXC83702.1"/>
    </source>
</evidence>
<name>A0A5C6VE77_9BURK</name>
<dbReference type="PANTHER" id="PTHR10204">
    <property type="entry name" value="NAD P H OXIDOREDUCTASE-RELATED"/>
    <property type="match status" value="1"/>
</dbReference>
<reference evidence="4 7" key="3">
    <citation type="submission" date="2024-01" db="EMBL/GenBank/DDBJ databases">
        <title>The diversity of rhizobia nodulating Mimosa spp. in eleven states of Brazil covering several biomes is determined by host plant, location, and edaphic factors.</title>
        <authorList>
            <person name="Rouws L."/>
            <person name="Barauna A."/>
            <person name="Beukes C."/>
            <person name="De Faria S.M."/>
            <person name="Gross E."/>
            <person name="Dos Reis Junior F.B."/>
            <person name="Simon M."/>
            <person name="Maluk M."/>
            <person name="Odee D.W."/>
            <person name="Kenicer G."/>
            <person name="Young J.P.W."/>
            <person name="Reis V.M."/>
            <person name="Zilli J."/>
            <person name="James E.K."/>
        </authorList>
    </citation>
    <scope>NUCLEOTIDE SEQUENCE [LARGE SCALE GENOMIC DNA]</scope>
    <source>
        <strain evidence="4 7">JPY530</strain>
    </source>
</reference>
<reference evidence="5 6" key="1">
    <citation type="journal article" date="2018" name="Int. J. Syst. Evol. Microbiol.">
        <title>Paraburkholderia azotifigens sp. nov., a nitrogen-fixing bacterium isolated from paddy soil.</title>
        <authorList>
            <person name="Choi G.M."/>
            <person name="Im W.T."/>
        </authorList>
    </citation>
    <scope>NUCLEOTIDE SEQUENCE [LARGE SCALE GENOMIC DNA]</scope>
    <source>
        <strain evidence="5 6">NF 2-5-3</strain>
    </source>
</reference>
<dbReference type="InterPro" id="IPR029039">
    <property type="entry name" value="Flavoprotein-like_sf"/>
</dbReference>
<dbReference type="EMBL" id="JAZHGA010000008">
    <property type="protein sequence ID" value="MEM5340609.1"/>
    <property type="molecule type" value="Genomic_DNA"/>
</dbReference>